<organism evidence="5 6">
    <name type="scientific">Agrocybe chaxingu</name>
    <dbReference type="NCBI Taxonomy" id="84603"/>
    <lineage>
        <taxon>Eukaryota</taxon>
        <taxon>Fungi</taxon>
        <taxon>Dikarya</taxon>
        <taxon>Basidiomycota</taxon>
        <taxon>Agaricomycotina</taxon>
        <taxon>Agaricomycetes</taxon>
        <taxon>Agaricomycetidae</taxon>
        <taxon>Agaricales</taxon>
        <taxon>Agaricineae</taxon>
        <taxon>Strophariaceae</taxon>
        <taxon>Agrocybe</taxon>
    </lineage>
</organism>
<dbReference type="AlphaFoldDB" id="A0A9W8JKJ8"/>
<dbReference type="EMBL" id="JANKHO010003584">
    <property type="protein sequence ID" value="KAJ3482401.1"/>
    <property type="molecule type" value="Genomic_DNA"/>
</dbReference>
<dbReference type="InterPro" id="IPR050384">
    <property type="entry name" value="Endophilin_SH3RF"/>
</dbReference>
<dbReference type="PROSITE" id="PS50002">
    <property type="entry name" value="SH3"/>
    <property type="match status" value="1"/>
</dbReference>
<evidence type="ECO:0000313" key="6">
    <source>
        <dbReference type="Proteomes" id="UP001148786"/>
    </source>
</evidence>
<sequence>MRSIQGGLKLRPTKTIDKSAPPGSGKVLGDSAPPTHINAAPRAPSPPPLAPASAPGILETSPMVNDETSRSSNRQSVGWFADRAADVGESPVIVERLPSMSEADEADDIYETPASSIPEIRVGDVTPEPAGNSLMSDIDKGREHRVRSLYPFEGDGPEDLSFEENLMIVANPSKTGGDWWYGTLVKTGKAGLFPKTYVEVVTPKKAKTIYAYIGNNPDELSFNEGEILSIIDTSEEEWWKAEQGGMVFIAPAAYLELVEG</sequence>
<dbReference type="OrthoDB" id="1716625at2759"/>
<evidence type="ECO:0000256" key="1">
    <source>
        <dbReference type="ARBA" id="ARBA00022443"/>
    </source>
</evidence>
<evidence type="ECO:0000259" key="4">
    <source>
        <dbReference type="PROSITE" id="PS50002"/>
    </source>
</evidence>
<keyword evidence="1 2" id="KW-0728">SH3 domain</keyword>
<comment type="caution">
    <text evidence="5">The sequence shown here is derived from an EMBL/GenBank/DDBJ whole genome shotgun (WGS) entry which is preliminary data.</text>
</comment>
<dbReference type="Proteomes" id="UP001148786">
    <property type="component" value="Unassembled WGS sequence"/>
</dbReference>
<feature type="domain" description="SH3" evidence="4">
    <location>
        <begin position="201"/>
        <end position="260"/>
    </location>
</feature>
<evidence type="ECO:0000256" key="3">
    <source>
        <dbReference type="SAM" id="MobiDB-lite"/>
    </source>
</evidence>
<dbReference type="PANTHER" id="PTHR14167:SF120">
    <property type="entry name" value="AER140CP"/>
    <property type="match status" value="1"/>
</dbReference>
<evidence type="ECO:0000256" key="2">
    <source>
        <dbReference type="PROSITE-ProRule" id="PRU00192"/>
    </source>
</evidence>
<protein>
    <recommendedName>
        <fullName evidence="4">SH3 domain-containing protein</fullName>
    </recommendedName>
</protein>
<dbReference type="PRINTS" id="PR00499">
    <property type="entry name" value="P67PHOX"/>
</dbReference>
<reference evidence="5" key="1">
    <citation type="submission" date="2022-07" db="EMBL/GenBank/DDBJ databases">
        <title>Genome Sequence of Agrocybe chaxingu.</title>
        <authorList>
            <person name="Buettner E."/>
        </authorList>
    </citation>
    <scope>NUCLEOTIDE SEQUENCE</scope>
    <source>
        <strain evidence="5">MP-N11</strain>
    </source>
</reference>
<keyword evidence="6" id="KW-1185">Reference proteome</keyword>
<name>A0A9W8JKJ8_9AGAR</name>
<accession>A0A9W8JKJ8</accession>
<dbReference type="PANTHER" id="PTHR14167">
    <property type="entry name" value="SH3 DOMAIN-CONTAINING"/>
    <property type="match status" value="1"/>
</dbReference>
<dbReference type="InterPro" id="IPR001452">
    <property type="entry name" value="SH3_domain"/>
</dbReference>
<dbReference type="InterPro" id="IPR036028">
    <property type="entry name" value="SH3-like_dom_sf"/>
</dbReference>
<proteinExistence type="predicted"/>
<dbReference type="Gene3D" id="2.30.30.40">
    <property type="entry name" value="SH3 Domains"/>
    <property type="match status" value="2"/>
</dbReference>
<dbReference type="SUPFAM" id="SSF50044">
    <property type="entry name" value="SH3-domain"/>
    <property type="match status" value="2"/>
</dbReference>
<gene>
    <name evidence="5" type="ORF">NLJ89_g12142</name>
</gene>
<dbReference type="CDD" id="cd00174">
    <property type="entry name" value="SH3"/>
    <property type="match status" value="1"/>
</dbReference>
<dbReference type="Pfam" id="PF00018">
    <property type="entry name" value="SH3_1"/>
    <property type="match status" value="1"/>
</dbReference>
<dbReference type="SMART" id="SM00326">
    <property type="entry name" value="SH3"/>
    <property type="match status" value="2"/>
</dbReference>
<feature type="region of interest" description="Disordered" evidence="3">
    <location>
        <begin position="1"/>
        <end position="76"/>
    </location>
</feature>
<evidence type="ECO:0000313" key="5">
    <source>
        <dbReference type="EMBL" id="KAJ3482401.1"/>
    </source>
</evidence>
<dbReference type="Pfam" id="PF14604">
    <property type="entry name" value="SH3_9"/>
    <property type="match status" value="1"/>
</dbReference>